<dbReference type="Proteomes" id="UP000305874">
    <property type="component" value="Unassembled WGS sequence"/>
</dbReference>
<organism evidence="2 3">
    <name type="scientific">Pseudoalteromonas ruthenica</name>
    <dbReference type="NCBI Taxonomy" id="151081"/>
    <lineage>
        <taxon>Bacteria</taxon>
        <taxon>Pseudomonadati</taxon>
        <taxon>Pseudomonadota</taxon>
        <taxon>Gammaproteobacteria</taxon>
        <taxon>Alteromonadales</taxon>
        <taxon>Pseudoalteromonadaceae</taxon>
        <taxon>Pseudoalteromonas</taxon>
    </lineage>
</organism>
<feature type="chain" id="PRO_5024342843" description="Calcineurin-like phosphoesterase domain-containing protein" evidence="1">
    <location>
        <begin position="20"/>
        <end position="313"/>
    </location>
</feature>
<gene>
    <name evidence="2" type="ORF">CWC05_05870</name>
</gene>
<dbReference type="InterPro" id="IPR029052">
    <property type="entry name" value="Metallo-depent_PP-like"/>
</dbReference>
<keyword evidence="1" id="KW-0732">Signal</keyword>
<accession>A0A5S3Z7H7</accession>
<dbReference type="EMBL" id="PNCG01000004">
    <property type="protein sequence ID" value="TMP87820.1"/>
    <property type="molecule type" value="Genomic_DNA"/>
</dbReference>
<reference evidence="3" key="2">
    <citation type="submission" date="2019-06" db="EMBL/GenBank/DDBJ databases">
        <title>Co-occurence of chitin degradation, pigmentation and bioactivity in marine Pseudoalteromonas.</title>
        <authorList>
            <person name="Sonnenschein E.C."/>
            <person name="Bech P.K."/>
        </authorList>
    </citation>
    <scope>NUCLEOTIDE SEQUENCE [LARGE SCALE GENOMIC DNA]</scope>
    <source>
        <strain evidence="3">S2897</strain>
    </source>
</reference>
<protein>
    <recommendedName>
        <fullName evidence="4">Calcineurin-like phosphoesterase domain-containing protein</fullName>
    </recommendedName>
</protein>
<reference evidence="2 3" key="1">
    <citation type="submission" date="2017-12" db="EMBL/GenBank/DDBJ databases">
        <authorList>
            <person name="Paulsen S."/>
            <person name="Gram L.K."/>
        </authorList>
    </citation>
    <scope>NUCLEOTIDE SEQUENCE [LARGE SCALE GENOMIC DNA]</scope>
    <source>
        <strain evidence="2 3">S2897</strain>
    </source>
</reference>
<dbReference type="SUPFAM" id="SSF56300">
    <property type="entry name" value="Metallo-dependent phosphatases"/>
    <property type="match status" value="1"/>
</dbReference>
<proteinExistence type="predicted"/>
<evidence type="ECO:0000313" key="3">
    <source>
        <dbReference type="Proteomes" id="UP000305874"/>
    </source>
</evidence>
<evidence type="ECO:0008006" key="4">
    <source>
        <dbReference type="Google" id="ProtNLM"/>
    </source>
</evidence>
<name>A0A5S3Z7H7_9GAMM</name>
<comment type="caution">
    <text evidence="2">The sequence shown here is derived from an EMBL/GenBank/DDBJ whole genome shotgun (WGS) entry which is preliminary data.</text>
</comment>
<sequence>MRTIFMALTAALFSATVGAQHQFLVFGDMPYSPIDEALLTPPAGPLYQGVRQTPHHFIVHVGDIKAGAVACTDHVLRGNYQLVSNLSERPFVYTPGDNDWTDCDRKGLSTRYDELERLSFVRKEFAVHTVALHDYERQPELPENQAWRIEQVQYLTVHVVGTNNGRAQILKSHKKQALQAVKKRDQHNIQWLKRHADKDLTAMVVFFQADIFRSSSGQGVCSDNNRKCDGFAVYRQYLDKLAQHSDYPILVVHGDTSEFCFSQRQSQLWHLNAPGDFQVLDIAHVTVNVDSAKPFQVSPLLTNSAIPRCEDGG</sequence>
<evidence type="ECO:0000313" key="2">
    <source>
        <dbReference type="EMBL" id="TMP87820.1"/>
    </source>
</evidence>
<evidence type="ECO:0000256" key="1">
    <source>
        <dbReference type="SAM" id="SignalP"/>
    </source>
</evidence>
<feature type="signal peptide" evidence="1">
    <location>
        <begin position="1"/>
        <end position="19"/>
    </location>
</feature>
<dbReference type="AlphaFoldDB" id="A0A5S3Z7H7"/>
<dbReference type="RefSeq" id="WP_138547665.1">
    <property type="nucleotide sequence ID" value="NZ_PNCG01000004.1"/>
</dbReference>